<feature type="region of interest" description="Disordered" evidence="1">
    <location>
        <begin position="1"/>
        <end position="42"/>
    </location>
</feature>
<proteinExistence type="predicted"/>
<accession>A0A6J4PHH6</accession>
<organism evidence="2">
    <name type="scientific">uncultured Rubrobacteraceae bacterium</name>
    <dbReference type="NCBI Taxonomy" id="349277"/>
    <lineage>
        <taxon>Bacteria</taxon>
        <taxon>Bacillati</taxon>
        <taxon>Actinomycetota</taxon>
        <taxon>Rubrobacteria</taxon>
        <taxon>Rubrobacterales</taxon>
        <taxon>Rubrobacteraceae</taxon>
        <taxon>environmental samples</taxon>
    </lineage>
</organism>
<evidence type="ECO:0000313" key="2">
    <source>
        <dbReference type="EMBL" id="CAA9411098.1"/>
    </source>
</evidence>
<feature type="compositionally biased region" description="Basic residues" evidence="1">
    <location>
        <begin position="26"/>
        <end position="42"/>
    </location>
</feature>
<dbReference type="EMBL" id="CADCVA010000103">
    <property type="protein sequence ID" value="CAA9411098.1"/>
    <property type="molecule type" value="Genomic_DNA"/>
</dbReference>
<sequence length="42" mass="4490">DRHPAPSGRGGLRAGERRAPPGGGAHLRRRGTASRLGHLRRI</sequence>
<protein>
    <submittedName>
        <fullName evidence="2">Uncharacterized protein</fullName>
    </submittedName>
</protein>
<gene>
    <name evidence="2" type="ORF">AVDCRST_MAG82-796</name>
</gene>
<name>A0A6J4PHH6_9ACTN</name>
<feature type="non-terminal residue" evidence="2">
    <location>
        <position position="42"/>
    </location>
</feature>
<evidence type="ECO:0000256" key="1">
    <source>
        <dbReference type="SAM" id="MobiDB-lite"/>
    </source>
</evidence>
<dbReference type="AlphaFoldDB" id="A0A6J4PHH6"/>
<feature type="non-terminal residue" evidence="2">
    <location>
        <position position="1"/>
    </location>
</feature>
<reference evidence="2" key="1">
    <citation type="submission" date="2020-02" db="EMBL/GenBank/DDBJ databases">
        <authorList>
            <person name="Meier V. D."/>
        </authorList>
    </citation>
    <scope>NUCLEOTIDE SEQUENCE</scope>
    <source>
        <strain evidence="2">AVDCRST_MAG82</strain>
    </source>
</reference>